<gene>
    <name evidence="1" type="ORF">GCM10023210_41970</name>
</gene>
<keyword evidence="2" id="KW-1185">Reference proteome</keyword>
<sequence>MINSCNSQEKKYSELKFVYSDLVEALKSKDDNVLKNFCYKIAPDQTTIEYMTKNNLCYRGIPCQLNSRNMNIKSIGDVFYPAFLEFRNRLDNDKLLEKLEHVDSTIYKFDTDTITIYIDKKSKNPISEFEYTTLRMQHKNIHDYVEVKKYGIKGTEMDVVLKSGNKIINYHIGEMIFINNKWNLFTKPSDGYNFIDQ</sequence>
<protein>
    <submittedName>
        <fullName evidence="1">Uncharacterized protein</fullName>
    </submittedName>
</protein>
<organism evidence="1 2">
    <name type="scientific">Chryseobacterium ginsengisoli</name>
    <dbReference type="NCBI Taxonomy" id="363853"/>
    <lineage>
        <taxon>Bacteria</taxon>
        <taxon>Pseudomonadati</taxon>
        <taxon>Bacteroidota</taxon>
        <taxon>Flavobacteriia</taxon>
        <taxon>Flavobacteriales</taxon>
        <taxon>Weeksellaceae</taxon>
        <taxon>Chryseobacterium group</taxon>
        <taxon>Chryseobacterium</taxon>
    </lineage>
</organism>
<proteinExistence type="predicted"/>
<reference evidence="2" key="1">
    <citation type="journal article" date="2019" name="Int. J. Syst. Evol. Microbiol.">
        <title>The Global Catalogue of Microorganisms (GCM) 10K type strain sequencing project: providing services to taxonomists for standard genome sequencing and annotation.</title>
        <authorList>
            <consortium name="The Broad Institute Genomics Platform"/>
            <consortium name="The Broad Institute Genome Sequencing Center for Infectious Disease"/>
            <person name="Wu L."/>
            <person name="Ma J."/>
        </authorList>
    </citation>
    <scope>NUCLEOTIDE SEQUENCE [LARGE SCALE GENOMIC DNA]</scope>
    <source>
        <strain evidence="2">JCM 18019</strain>
    </source>
</reference>
<accession>A0ABP9MYA1</accession>
<comment type="caution">
    <text evidence="1">The sequence shown here is derived from an EMBL/GenBank/DDBJ whole genome shotgun (WGS) entry which is preliminary data.</text>
</comment>
<name>A0ABP9MYA1_9FLAO</name>
<dbReference type="EMBL" id="BAABHX010000010">
    <property type="protein sequence ID" value="GAA5101745.1"/>
    <property type="molecule type" value="Genomic_DNA"/>
</dbReference>
<evidence type="ECO:0000313" key="2">
    <source>
        <dbReference type="Proteomes" id="UP001500353"/>
    </source>
</evidence>
<dbReference type="Proteomes" id="UP001500353">
    <property type="component" value="Unassembled WGS sequence"/>
</dbReference>
<evidence type="ECO:0000313" key="1">
    <source>
        <dbReference type="EMBL" id="GAA5101745.1"/>
    </source>
</evidence>